<reference evidence="6" key="1">
    <citation type="submission" date="2007-03" db="EMBL/GenBank/DDBJ databases">
        <title>Annotation of Culex pipiens quinquefasciatus.</title>
        <authorList>
            <consortium name="The Broad Institute Genome Sequencing Platform"/>
            <person name="Atkinson P.W."/>
            <person name="Hemingway J."/>
            <person name="Christensen B.M."/>
            <person name="Higgs S."/>
            <person name="Kodira C."/>
            <person name="Hannick L."/>
            <person name="Megy K."/>
            <person name="O'Leary S."/>
            <person name="Pearson M."/>
            <person name="Haas B.J."/>
            <person name="Mauceli E."/>
            <person name="Wortman J.R."/>
            <person name="Lee N.H."/>
            <person name="Guigo R."/>
            <person name="Stanke M."/>
            <person name="Alvarado L."/>
            <person name="Amedeo P."/>
            <person name="Antoine C.H."/>
            <person name="Arensburger P."/>
            <person name="Bidwell S.L."/>
            <person name="Crawford M."/>
            <person name="Camaro F."/>
            <person name="Devon K."/>
            <person name="Engels R."/>
            <person name="Hammond M."/>
            <person name="Howarth C."/>
            <person name="Koehrsen M."/>
            <person name="Lawson D."/>
            <person name="Montgomery P."/>
            <person name="Nene V."/>
            <person name="Nusbaum C."/>
            <person name="Puiu D."/>
            <person name="Romero-Severson J."/>
            <person name="Severson D.W."/>
            <person name="Shumway M."/>
            <person name="Sisk P."/>
            <person name="Stolte C."/>
            <person name="Zeng Q."/>
            <person name="Eisenstadt E."/>
            <person name="Fraser-Liggett C."/>
            <person name="Strausberg R."/>
            <person name="Galagan J."/>
            <person name="Birren B."/>
            <person name="Collins F.H."/>
        </authorList>
    </citation>
    <scope>NUCLEOTIDE SEQUENCE [LARGE SCALE GENOMIC DNA]</scope>
    <source>
        <strain evidence="6">JHB</strain>
    </source>
</reference>
<dbReference type="AlphaFoldDB" id="B0W790"/>
<organism>
    <name type="scientific">Culex quinquefasciatus</name>
    <name type="common">Southern house mosquito</name>
    <name type="synonym">Culex pungens</name>
    <dbReference type="NCBI Taxonomy" id="7176"/>
    <lineage>
        <taxon>Eukaryota</taxon>
        <taxon>Metazoa</taxon>
        <taxon>Ecdysozoa</taxon>
        <taxon>Arthropoda</taxon>
        <taxon>Hexapoda</taxon>
        <taxon>Insecta</taxon>
        <taxon>Pterygota</taxon>
        <taxon>Neoptera</taxon>
        <taxon>Endopterygota</taxon>
        <taxon>Diptera</taxon>
        <taxon>Nematocera</taxon>
        <taxon>Culicoidea</taxon>
        <taxon>Culicidae</taxon>
        <taxon>Culicinae</taxon>
        <taxon>Culicini</taxon>
        <taxon>Culex</taxon>
        <taxon>Culex</taxon>
    </lineage>
</organism>
<keyword evidence="3 5" id="KW-1133">Transmembrane helix</keyword>
<dbReference type="InterPro" id="IPR050549">
    <property type="entry name" value="MFS_Trehalose_Transporter"/>
</dbReference>
<feature type="transmembrane region" description="Helical" evidence="5">
    <location>
        <begin position="235"/>
        <end position="254"/>
    </location>
</feature>
<protein>
    <submittedName>
        <fullName evidence="6 7">Sugar transporter</fullName>
    </submittedName>
</protein>
<keyword evidence="2 5" id="KW-0812">Transmembrane</keyword>
<dbReference type="OrthoDB" id="4142200at2759"/>
<evidence type="ECO:0000313" key="8">
    <source>
        <dbReference type="Proteomes" id="UP000002320"/>
    </source>
</evidence>
<feature type="transmembrane region" description="Helical" evidence="5">
    <location>
        <begin position="135"/>
        <end position="156"/>
    </location>
</feature>
<evidence type="ECO:0000313" key="7">
    <source>
        <dbReference type="EnsemblMetazoa" id="CPIJ002956-PA"/>
    </source>
</evidence>
<proteinExistence type="predicted"/>
<evidence type="ECO:0000256" key="4">
    <source>
        <dbReference type="ARBA" id="ARBA00023136"/>
    </source>
</evidence>
<dbReference type="GO" id="GO:0022857">
    <property type="term" value="F:transmembrane transporter activity"/>
    <property type="evidence" value="ECO:0007669"/>
    <property type="project" value="InterPro"/>
</dbReference>
<dbReference type="InParanoid" id="B0W790"/>
<dbReference type="VEuPathDB" id="VectorBase:CPIJ002956"/>
<accession>B0W790</accession>
<dbReference type="PANTHER" id="PTHR48021:SF7">
    <property type="entry name" value="RH09188P"/>
    <property type="match status" value="1"/>
</dbReference>
<reference evidence="7" key="2">
    <citation type="submission" date="2020-05" db="UniProtKB">
        <authorList>
            <consortium name="EnsemblMetazoa"/>
        </authorList>
    </citation>
    <scope>IDENTIFICATION</scope>
    <source>
        <strain evidence="7">JHB</strain>
    </source>
</reference>
<evidence type="ECO:0000256" key="3">
    <source>
        <dbReference type="ARBA" id="ARBA00022989"/>
    </source>
</evidence>
<keyword evidence="4 5" id="KW-0472">Membrane</keyword>
<dbReference type="STRING" id="7176.B0W790"/>
<dbReference type="Gene3D" id="1.20.1250.20">
    <property type="entry name" value="MFS general substrate transporter like domains"/>
    <property type="match status" value="1"/>
</dbReference>
<dbReference type="PANTHER" id="PTHR48021">
    <property type="match status" value="1"/>
</dbReference>
<dbReference type="GO" id="GO:0016020">
    <property type="term" value="C:membrane"/>
    <property type="evidence" value="ECO:0007669"/>
    <property type="project" value="UniProtKB-SubCell"/>
</dbReference>
<keyword evidence="8" id="KW-1185">Reference proteome</keyword>
<dbReference type="KEGG" id="cqu:CpipJ_CPIJ002956"/>
<dbReference type="EnsemblMetazoa" id="CPIJ002956-RA">
    <property type="protein sequence ID" value="CPIJ002956-PA"/>
    <property type="gene ID" value="CPIJ002956"/>
</dbReference>
<keyword evidence="6" id="KW-0762">Sugar transport</keyword>
<feature type="transmembrane region" description="Helical" evidence="5">
    <location>
        <begin position="70"/>
        <end position="92"/>
    </location>
</feature>
<dbReference type="EMBL" id="DS231852">
    <property type="protein sequence ID" value="EDS37695.1"/>
    <property type="molecule type" value="Genomic_DNA"/>
</dbReference>
<dbReference type="Proteomes" id="UP000002320">
    <property type="component" value="Unassembled WGS sequence"/>
</dbReference>
<evidence type="ECO:0000256" key="1">
    <source>
        <dbReference type="ARBA" id="ARBA00004370"/>
    </source>
</evidence>
<dbReference type="InterPro" id="IPR005828">
    <property type="entry name" value="MFS_sugar_transport-like"/>
</dbReference>
<evidence type="ECO:0000256" key="5">
    <source>
        <dbReference type="SAM" id="Phobius"/>
    </source>
</evidence>
<dbReference type="InterPro" id="IPR036259">
    <property type="entry name" value="MFS_trans_sf"/>
</dbReference>
<comment type="subcellular location">
    <subcellularLocation>
        <location evidence="1">Membrane</location>
    </subcellularLocation>
</comment>
<dbReference type="HOGENOM" id="CLU_567730_0_0_1"/>
<name>B0W790_CULQU</name>
<feature type="transmembrane region" description="Helical" evidence="5">
    <location>
        <begin position="168"/>
        <end position="192"/>
    </location>
</feature>
<gene>
    <name evidence="7" type="primary">6034221</name>
    <name evidence="6" type="ORF">CpipJ_CPIJ002956</name>
</gene>
<dbReference type="VEuPathDB" id="VectorBase:CQUJHB015438"/>
<sequence length="481" mass="53568">MFMPETPVFLARNNQLNKASRALTWLRGCPIQAKRELQQLVDRSKTESEESANQSLWQTLTKVSLIKPLIIINGFHILQILSGTYLVVFYAVDIISDMGGSDINSLQAAVLTAAVRLAFTFLYCFLLLMMPRRMMVIGSGIGSGISCLAIAIFMYIRLDSVKTPMDTYISAVFILIYIGTNTGFMTMPGIMIGELLPAKIRGRIAGNLFTIFNLLLFGVAKGFLYAKQIFKTQGLFLIFGIASFGASLLLYLMLPETKGRTLHDIEDYFQRPNWLWITRKRTAEKERRPKGIGGSGRGRTVEGRREDVSIQPINNAFYYHYPAPTHSDARTFATVAPSAPPAAHSWADSRRRPAGSGPLDATLQPQIGADWPPHLGDARDEPLPKVLALVEHLLLAFCGDSYSVPVPDPRVQEWEFVRFRESGHHNCSFQSFNSQRHMFFMHRSMATPSSASSRSISSATRMARLIGHCTGCAASSSKIFR</sequence>
<keyword evidence="6" id="KW-0813">Transport</keyword>
<feature type="transmembrane region" description="Helical" evidence="5">
    <location>
        <begin position="204"/>
        <end position="223"/>
    </location>
</feature>
<dbReference type="Pfam" id="PF00083">
    <property type="entry name" value="Sugar_tr"/>
    <property type="match status" value="1"/>
</dbReference>
<dbReference type="eggNOG" id="KOG0254">
    <property type="taxonomic scope" value="Eukaryota"/>
</dbReference>
<feature type="transmembrane region" description="Helical" evidence="5">
    <location>
        <begin position="104"/>
        <end position="128"/>
    </location>
</feature>
<evidence type="ECO:0000256" key="2">
    <source>
        <dbReference type="ARBA" id="ARBA00022692"/>
    </source>
</evidence>
<dbReference type="SUPFAM" id="SSF103473">
    <property type="entry name" value="MFS general substrate transporter"/>
    <property type="match status" value="1"/>
</dbReference>
<evidence type="ECO:0000313" key="6">
    <source>
        <dbReference type="EMBL" id="EDS37695.1"/>
    </source>
</evidence>